<protein>
    <submittedName>
        <fullName evidence="6">NR LBD domain-containing protein</fullName>
    </submittedName>
</protein>
<dbReference type="InterPro" id="IPR000536">
    <property type="entry name" value="Nucl_hrmn_rcpt_lig-bd"/>
</dbReference>
<dbReference type="InterPro" id="IPR050274">
    <property type="entry name" value="Nuclear_hormone_rcpt_NR2"/>
</dbReference>
<keyword evidence="3" id="KW-0675">Receptor</keyword>
<evidence type="ECO:0000313" key="6">
    <source>
        <dbReference type="WBParaSite" id="Minc3s05604g38507"/>
    </source>
</evidence>
<evidence type="ECO:0000256" key="3">
    <source>
        <dbReference type="ARBA" id="ARBA00023170"/>
    </source>
</evidence>
<dbReference type="SUPFAM" id="SSF48508">
    <property type="entry name" value="Nuclear receptor ligand-binding domain"/>
    <property type="match status" value="1"/>
</dbReference>
<name>A0A914NDT0_MELIC</name>
<evidence type="ECO:0000259" key="4">
    <source>
        <dbReference type="PROSITE" id="PS51843"/>
    </source>
</evidence>
<dbReference type="PANTHER" id="PTHR24083">
    <property type="entry name" value="NUCLEAR HORMONE RECEPTOR"/>
    <property type="match status" value="1"/>
</dbReference>
<proteinExistence type="predicted"/>
<evidence type="ECO:0000256" key="2">
    <source>
        <dbReference type="ARBA" id="ARBA00023163"/>
    </source>
</evidence>
<sequence>MKDKGCPKKYSTRQQQTNKSCEEQKIVAVIVNKSVKEYNEINFLLKIAEDQKRILNAFNDFNDTLLNGSIYCEDIILSGFNIFNHIEMFSPNPHPISREEMRSWELDIERGGMFNKRTYKCILVDQLLCVAIAKSMPVFDKLSLGDKIALSRHVSHIFQCFTSSFISCELGVDTTTRKDCVMPALGVIKNNDFIQDKTLYVLADRVFTKSIIPFKKTAISKEEYALLMAIIFSNPIVKGLSYQGKDLLYEEYFRYTKMLLQYTQNKFGVIEGARRLDECNLLINTSIQIDQAFGEMYSYMHEKYPNKVPKFIEPFLESQH</sequence>
<keyword evidence="5" id="KW-1185">Reference proteome</keyword>
<dbReference type="InterPro" id="IPR035500">
    <property type="entry name" value="NHR-like_dom_sf"/>
</dbReference>
<keyword evidence="2" id="KW-0804">Transcription</keyword>
<reference evidence="6" key="1">
    <citation type="submission" date="2022-11" db="UniProtKB">
        <authorList>
            <consortium name="WormBaseParasite"/>
        </authorList>
    </citation>
    <scope>IDENTIFICATION</scope>
</reference>
<dbReference type="WBParaSite" id="Minc3s05604g38507">
    <property type="protein sequence ID" value="Minc3s05604g38507"/>
    <property type="gene ID" value="Minc3s05604g38507"/>
</dbReference>
<dbReference type="Gene3D" id="1.10.565.10">
    <property type="entry name" value="Retinoid X Receptor"/>
    <property type="match status" value="1"/>
</dbReference>
<feature type="domain" description="NR LBD" evidence="4">
    <location>
        <begin position="93"/>
        <end position="319"/>
    </location>
</feature>
<dbReference type="Pfam" id="PF00104">
    <property type="entry name" value="Hormone_recep"/>
    <property type="match status" value="1"/>
</dbReference>
<accession>A0A914NDT0</accession>
<dbReference type="PROSITE" id="PS51843">
    <property type="entry name" value="NR_LBD"/>
    <property type="match status" value="1"/>
</dbReference>
<evidence type="ECO:0000313" key="5">
    <source>
        <dbReference type="Proteomes" id="UP000887563"/>
    </source>
</evidence>
<dbReference type="SMART" id="SM00430">
    <property type="entry name" value="HOLI"/>
    <property type="match status" value="1"/>
</dbReference>
<dbReference type="AlphaFoldDB" id="A0A914NDT0"/>
<organism evidence="5 6">
    <name type="scientific">Meloidogyne incognita</name>
    <name type="common">Southern root-knot nematode worm</name>
    <name type="synonym">Oxyuris incognita</name>
    <dbReference type="NCBI Taxonomy" id="6306"/>
    <lineage>
        <taxon>Eukaryota</taxon>
        <taxon>Metazoa</taxon>
        <taxon>Ecdysozoa</taxon>
        <taxon>Nematoda</taxon>
        <taxon>Chromadorea</taxon>
        <taxon>Rhabditida</taxon>
        <taxon>Tylenchina</taxon>
        <taxon>Tylenchomorpha</taxon>
        <taxon>Tylenchoidea</taxon>
        <taxon>Meloidogynidae</taxon>
        <taxon>Meloidogyninae</taxon>
        <taxon>Meloidogyne</taxon>
        <taxon>Meloidogyne incognita group</taxon>
    </lineage>
</organism>
<evidence type="ECO:0000256" key="1">
    <source>
        <dbReference type="ARBA" id="ARBA00023015"/>
    </source>
</evidence>
<dbReference type="Proteomes" id="UP000887563">
    <property type="component" value="Unplaced"/>
</dbReference>
<keyword evidence="1" id="KW-0805">Transcription regulation</keyword>